<dbReference type="Gene3D" id="2.40.30.110">
    <property type="entry name" value="Aminomethyltransferase beta-barrel domains"/>
    <property type="match status" value="1"/>
</dbReference>
<dbReference type="EMBL" id="HG793125">
    <property type="protein sequence ID" value="CDK24292.1"/>
    <property type="molecule type" value="Genomic_DNA"/>
</dbReference>
<evidence type="ECO:0000313" key="12">
    <source>
        <dbReference type="Proteomes" id="UP000019384"/>
    </source>
</evidence>
<feature type="domain" description="Aminomethyltransferase C-terminal" evidence="10">
    <location>
        <begin position="317"/>
        <end position="395"/>
    </location>
</feature>
<comment type="function">
    <text evidence="8">The glycine cleavage system catalyzes the degradation of glycine.</text>
</comment>
<dbReference type="InterPro" id="IPR028896">
    <property type="entry name" value="GcvT/YgfZ/DmdA"/>
</dbReference>
<keyword evidence="4 8" id="KW-0808">Transferase</keyword>
<dbReference type="PANTHER" id="PTHR43757">
    <property type="entry name" value="AMINOMETHYLTRANSFERASE"/>
    <property type="match status" value="1"/>
</dbReference>
<dbReference type="Pfam" id="PF01571">
    <property type="entry name" value="GCV_T"/>
    <property type="match status" value="1"/>
</dbReference>
<reference evidence="11" key="2">
    <citation type="submission" date="2014-02" db="EMBL/GenBank/DDBJ databases">
        <title>Complete DNA sequence of /Kuraishia capsulata/ illustrates novel genomic features among budding yeasts (/Saccharomycotina/).</title>
        <authorList>
            <person name="Morales L."/>
            <person name="Noel B."/>
            <person name="Porcel B."/>
            <person name="Marcet-Houben M."/>
            <person name="Hullo M-F."/>
            <person name="Sacerdot C."/>
            <person name="Tekaia F."/>
            <person name="Leh-Louis V."/>
            <person name="Despons L."/>
            <person name="Khanna V."/>
            <person name="Aury J-M."/>
            <person name="Barbe V."/>
            <person name="Couloux A."/>
            <person name="Labadie K."/>
            <person name="Pelletier E."/>
            <person name="Souciet J-L."/>
            <person name="Boekhout T."/>
            <person name="Gabaldon T."/>
            <person name="Wincker P."/>
            <person name="Dujon B."/>
        </authorList>
    </citation>
    <scope>NUCLEOTIDE SEQUENCE</scope>
    <source>
        <strain evidence="11">CBS 1993</strain>
    </source>
</reference>
<accession>W6MIT0</accession>
<keyword evidence="3 8" id="KW-0032">Aminotransferase</keyword>
<dbReference type="GO" id="GO:0004047">
    <property type="term" value="F:aminomethyltransferase activity"/>
    <property type="evidence" value="ECO:0007669"/>
    <property type="project" value="UniProtKB-EC"/>
</dbReference>
<feature type="binding site" evidence="7">
    <location>
        <position position="225"/>
    </location>
    <ligand>
        <name>substrate</name>
    </ligand>
</feature>
<dbReference type="Gene3D" id="3.30.70.1400">
    <property type="entry name" value="Aminomethyltransferase beta-barrel domains"/>
    <property type="match status" value="1"/>
</dbReference>
<sequence>MIAFRGSLHKNTVARFYSTASKADLIKTPLYDLHVDYGATIVPYAGFAMPVLYKGQSHIESHKWTRTNAGLFDVSHMLQHKVSGPGATDFLQKITPSDLYSLPPMTGTLSCLLNDNGGIVDDCIINKHGDDSFYIVTNAGCRAGDLAFIEKELSSGAFDSVSHSTFEGALLALQGPKAAQVLQKFTDYDLSSLYFGTSDFVALKGFLPDKVHVSRAGYTGEDGFEISIPVDDAAREFASALLELSDVVKPIGLAARDSLRLEAGMCLYGHEMNEATTPIESSLNWLVGKSRRSDVNGFNGAKKILSQLENPKSVTFKRVGITSKGPSPREGNSVFSFEDPEKRVGVIASGSPSPTLGGNVGQALLDKPFNKIGTKILIEIRGKKREAVVSKMPFVEVKYHRPS</sequence>
<keyword evidence="8" id="KW-0809">Transit peptide</keyword>
<dbReference type="PIRSF" id="PIRSF006487">
    <property type="entry name" value="GcvT"/>
    <property type="match status" value="1"/>
</dbReference>
<dbReference type="InterPro" id="IPR006223">
    <property type="entry name" value="GcvT"/>
</dbReference>
<evidence type="ECO:0000256" key="1">
    <source>
        <dbReference type="ARBA" id="ARBA00008609"/>
    </source>
</evidence>
<evidence type="ECO:0000256" key="4">
    <source>
        <dbReference type="ARBA" id="ARBA00022679"/>
    </source>
</evidence>
<evidence type="ECO:0000256" key="6">
    <source>
        <dbReference type="ARBA" id="ARBA00047665"/>
    </source>
</evidence>
<comment type="similarity">
    <text evidence="1 8">Belongs to the GcvT family.</text>
</comment>
<comment type="catalytic activity">
    <reaction evidence="6 8">
        <text>N(6)-[(R)-S(8)-aminomethyldihydrolipoyl]-L-lysyl-[protein] + (6S)-5,6,7,8-tetrahydrofolate = N(6)-[(R)-dihydrolipoyl]-L-lysyl-[protein] + (6R)-5,10-methylene-5,6,7,8-tetrahydrofolate + NH4(+)</text>
        <dbReference type="Rhea" id="RHEA:16945"/>
        <dbReference type="Rhea" id="RHEA-COMP:10475"/>
        <dbReference type="Rhea" id="RHEA-COMP:10492"/>
        <dbReference type="ChEBI" id="CHEBI:15636"/>
        <dbReference type="ChEBI" id="CHEBI:28938"/>
        <dbReference type="ChEBI" id="CHEBI:57453"/>
        <dbReference type="ChEBI" id="CHEBI:83100"/>
        <dbReference type="ChEBI" id="CHEBI:83143"/>
        <dbReference type="EC" id="2.1.2.10"/>
    </reaction>
</comment>
<dbReference type="HOGENOM" id="CLU_007884_10_0_1"/>
<dbReference type="Proteomes" id="UP000019384">
    <property type="component" value="Unassembled WGS sequence"/>
</dbReference>
<evidence type="ECO:0000313" key="11">
    <source>
        <dbReference type="EMBL" id="CDK24292.1"/>
    </source>
</evidence>
<evidence type="ECO:0000259" key="9">
    <source>
        <dbReference type="Pfam" id="PF01571"/>
    </source>
</evidence>
<dbReference type="InterPro" id="IPR029043">
    <property type="entry name" value="GcvT/YgfZ_C"/>
</dbReference>
<proteinExistence type="inferred from homology"/>
<dbReference type="PANTHER" id="PTHR43757:SF2">
    <property type="entry name" value="AMINOMETHYLTRANSFERASE, MITOCHONDRIAL"/>
    <property type="match status" value="1"/>
</dbReference>
<gene>
    <name evidence="11" type="ORF">KUCA_T00000252001</name>
</gene>
<dbReference type="Gene3D" id="3.30.1360.120">
    <property type="entry name" value="Probable tRNA modification gtpase trme, domain 1"/>
    <property type="match status" value="1"/>
</dbReference>
<dbReference type="InterPro" id="IPR027266">
    <property type="entry name" value="TrmE/GcvT-like"/>
</dbReference>
<dbReference type="NCBIfam" id="NF001567">
    <property type="entry name" value="PRK00389.1"/>
    <property type="match status" value="1"/>
</dbReference>
<dbReference type="GO" id="GO:0005739">
    <property type="term" value="C:mitochondrion"/>
    <property type="evidence" value="ECO:0007669"/>
    <property type="project" value="UniProtKB-SubCell"/>
</dbReference>
<dbReference type="InterPro" id="IPR013977">
    <property type="entry name" value="GcvT_C"/>
</dbReference>
<protein>
    <recommendedName>
        <fullName evidence="2 8">Aminomethyltransferase</fullName>
        <ecNumber evidence="2 8">2.1.2.10</ecNumber>
    </recommendedName>
    <alternativeName>
        <fullName evidence="5 8">Glycine cleavage system T protein</fullName>
    </alternativeName>
</protein>
<organism evidence="11 12">
    <name type="scientific">Kuraishia capsulata CBS 1993</name>
    <dbReference type="NCBI Taxonomy" id="1382522"/>
    <lineage>
        <taxon>Eukaryota</taxon>
        <taxon>Fungi</taxon>
        <taxon>Dikarya</taxon>
        <taxon>Ascomycota</taxon>
        <taxon>Saccharomycotina</taxon>
        <taxon>Pichiomycetes</taxon>
        <taxon>Pichiales</taxon>
        <taxon>Pichiaceae</taxon>
        <taxon>Kuraishia</taxon>
    </lineage>
</organism>
<evidence type="ECO:0000256" key="2">
    <source>
        <dbReference type="ARBA" id="ARBA00012616"/>
    </source>
</evidence>
<dbReference type="OrthoDB" id="10263536at2759"/>
<dbReference type="STRING" id="1382522.W6MIT0"/>
<dbReference type="Gene3D" id="4.10.1250.10">
    <property type="entry name" value="Aminomethyltransferase fragment"/>
    <property type="match status" value="1"/>
</dbReference>
<dbReference type="GeneID" id="34517697"/>
<feature type="domain" description="GCVT N-terminal" evidence="9">
    <location>
        <begin position="30"/>
        <end position="289"/>
    </location>
</feature>
<dbReference type="InterPro" id="IPR006222">
    <property type="entry name" value="GCVT_N"/>
</dbReference>
<dbReference type="RefSeq" id="XP_022456309.1">
    <property type="nucleotide sequence ID" value="XM_022604774.1"/>
</dbReference>
<comment type="subcellular location">
    <subcellularLocation>
        <location evidence="8">Mitochondrion</location>
    </subcellularLocation>
</comment>
<dbReference type="FunFam" id="3.30.70.1400:FF:000001">
    <property type="entry name" value="Aminomethyltransferase"/>
    <property type="match status" value="1"/>
</dbReference>
<evidence type="ECO:0000259" key="10">
    <source>
        <dbReference type="Pfam" id="PF08669"/>
    </source>
</evidence>
<dbReference type="Pfam" id="PF08669">
    <property type="entry name" value="GCV_T_C"/>
    <property type="match status" value="1"/>
</dbReference>
<dbReference type="EC" id="2.1.2.10" evidence="2 8"/>
<dbReference type="GO" id="GO:0006546">
    <property type="term" value="P:glycine catabolic process"/>
    <property type="evidence" value="ECO:0007669"/>
    <property type="project" value="InterPro"/>
</dbReference>
<dbReference type="GO" id="GO:0006730">
    <property type="term" value="P:one-carbon metabolic process"/>
    <property type="evidence" value="ECO:0007669"/>
    <property type="project" value="EnsemblFungi"/>
</dbReference>
<dbReference type="NCBIfam" id="TIGR00528">
    <property type="entry name" value="gcvT"/>
    <property type="match status" value="1"/>
</dbReference>
<dbReference type="SUPFAM" id="SSF101790">
    <property type="entry name" value="Aminomethyltransferase beta-barrel domain"/>
    <property type="match status" value="1"/>
</dbReference>
<evidence type="ECO:0000256" key="5">
    <source>
        <dbReference type="ARBA" id="ARBA00031395"/>
    </source>
</evidence>
<evidence type="ECO:0000256" key="3">
    <source>
        <dbReference type="ARBA" id="ARBA00022576"/>
    </source>
</evidence>
<evidence type="ECO:0000256" key="7">
    <source>
        <dbReference type="PIRSR" id="PIRSR006487-1"/>
    </source>
</evidence>
<comment type="subunit">
    <text evidence="8">The glycine cleavage system is composed of four proteins: P, T, L and H.</text>
</comment>
<keyword evidence="12" id="KW-1185">Reference proteome</keyword>
<keyword evidence="8" id="KW-0496">Mitochondrion</keyword>
<dbReference type="SUPFAM" id="SSF103025">
    <property type="entry name" value="Folate-binding domain"/>
    <property type="match status" value="1"/>
</dbReference>
<dbReference type="AlphaFoldDB" id="W6MIT0"/>
<reference evidence="11" key="1">
    <citation type="submission" date="2013-12" db="EMBL/GenBank/DDBJ databases">
        <authorList>
            <person name="Genoscope - CEA"/>
        </authorList>
    </citation>
    <scope>NUCLEOTIDE SEQUENCE</scope>
    <source>
        <strain evidence="11">CBS 1993</strain>
    </source>
</reference>
<dbReference type="GO" id="GO:0008483">
    <property type="term" value="F:transaminase activity"/>
    <property type="evidence" value="ECO:0007669"/>
    <property type="project" value="UniProtKB-KW"/>
</dbReference>
<evidence type="ECO:0000256" key="8">
    <source>
        <dbReference type="RuleBase" id="RU003981"/>
    </source>
</evidence>
<name>W6MIT0_9ASCO</name>
<dbReference type="GO" id="GO:0005960">
    <property type="term" value="C:glycine cleavage complex"/>
    <property type="evidence" value="ECO:0007669"/>
    <property type="project" value="EnsemblFungi"/>
</dbReference>